<proteinExistence type="predicted"/>
<evidence type="ECO:0000256" key="1">
    <source>
        <dbReference type="SAM" id="MobiDB-lite"/>
    </source>
</evidence>
<comment type="caution">
    <text evidence="2">The sequence shown here is derived from an EMBL/GenBank/DDBJ whole genome shotgun (WGS) entry which is preliminary data.</text>
</comment>
<keyword evidence="3" id="KW-1185">Reference proteome</keyword>
<organism evidence="2 3">
    <name type="scientific">Stephania cephalantha</name>
    <dbReference type="NCBI Taxonomy" id="152367"/>
    <lineage>
        <taxon>Eukaryota</taxon>
        <taxon>Viridiplantae</taxon>
        <taxon>Streptophyta</taxon>
        <taxon>Embryophyta</taxon>
        <taxon>Tracheophyta</taxon>
        <taxon>Spermatophyta</taxon>
        <taxon>Magnoliopsida</taxon>
        <taxon>Ranunculales</taxon>
        <taxon>Menispermaceae</taxon>
        <taxon>Menispermoideae</taxon>
        <taxon>Cissampelideae</taxon>
        <taxon>Stephania</taxon>
    </lineage>
</organism>
<dbReference type="AlphaFoldDB" id="A0AAP0JUJ1"/>
<gene>
    <name evidence="2" type="ORF">Scep_010184</name>
</gene>
<dbReference type="EMBL" id="JBBNAG010000004">
    <property type="protein sequence ID" value="KAK9140503.1"/>
    <property type="molecule type" value="Genomic_DNA"/>
</dbReference>
<feature type="region of interest" description="Disordered" evidence="1">
    <location>
        <begin position="1"/>
        <end position="53"/>
    </location>
</feature>
<evidence type="ECO:0000313" key="3">
    <source>
        <dbReference type="Proteomes" id="UP001419268"/>
    </source>
</evidence>
<name>A0AAP0JUJ1_9MAGN</name>
<accession>A0AAP0JUJ1</accession>
<protein>
    <submittedName>
        <fullName evidence="2">Uncharacterized protein</fullName>
    </submittedName>
</protein>
<feature type="compositionally biased region" description="Basic residues" evidence="1">
    <location>
        <begin position="39"/>
        <end position="53"/>
    </location>
</feature>
<sequence length="225" mass="24750">MHTRHPTPKSHGLQPRLNPPRRQVRRSRASRRGSIGPTTRHRAVAPRHSPRRHRYRVAAAAGHHRRRSALPPQPRLLAGVSPPIVIVFPTVAPLLGRGTAPVRRRCCWCSSTLRVHGSPSAPPAVVGHHRCRAASLRPRRRRVALERAASVASSARPRAAAPVSSAVRAGRPRRGFTSIVAATVAWPDSFSLRLSISLSLPGSTSLSLHDLSLFLFFIFDFFLIK</sequence>
<evidence type="ECO:0000313" key="2">
    <source>
        <dbReference type="EMBL" id="KAK9140503.1"/>
    </source>
</evidence>
<dbReference type="Proteomes" id="UP001419268">
    <property type="component" value="Unassembled WGS sequence"/>
</dbReference>
<reference evidence="2 3" key="1">
    <citation type="submission" date="2024-01" db="EMBL/GenBank/DDBJ databases">
        <title>Genome assemblies of Stephania.</title>
        <authorList>
            <person name="Yang L."/>
        </authorList>
    </citation>
    <scope>NUCLEOTIDE SEQUENCE [LARGE SCALE GENOMIC DNA]</scope>
    <source>
        <strain evidence="2">JXDWG</strain>
        <tissue evidence="2">Leaf</tissue>
    </source>
</reference>
<feature type="compositionally biased region" description="Basic residues" evidence="1">
    <location>
        <begin position="22"/>
        <end position="31"/>
    </location>
</feature>